<evidence type="ECO:0000313" key="1">
    <source>
        <dbReference type="EMBL" id="AYV76678.1"/>
    </source>
</evidence>
<accession>A0A3G4ZP68</accession>
<dbReference type="EMBL" id="MK071989">
    <property type="protein sequence ID" value="AYV76678.1"/>
    <property type="molecule type" value="Genomic_DNA"/>
</dbReference>
<name>A0A3G4ZP68_9VIRU</name>
<sequence>MSYTINTITPNFVAYSDSPLPLTPTAFYSDNVMVDLMPAAPFYNSIIKPSTFYNPVVGSSVNVLPSSTFYTPIVDSYGLSPIGVLPMSPIGATVLIPGTTSLPSFLDLNKDSEVQKRVTNYFRYKTLDKWLYDDMVDVLDHFKVHGNDVKLTERVEEHKTDQDIEKIIDYIEKYILTENTMRRILSNFIDSTNSNWYDLHKNEYFIEDGIHKKLLSIIKHTIQDTKK</sequence>
<reference evidence="1" key="1">
    <citation type="submission" date="2018-10" db="EMBL/GenBank/DDBJ databases">
        <title>Hidden diversity of soil giant viruses.</title>
        <authorList>
            <person name="Schulz F."/>
            <person name="Alteio L."/>
            <person name="Goudeau D."/>
            <person name="Ryan E.M."/>
            <person name="Malmstrom R.R."/>
            <person name="Blanchard J."/>
            <person name="Woyke T."/>
        </authorList>
    </citation>
    <scope>NUCLEOTIDE SEQUENCE</scope>
    <source>
        <strain evidence="1">TEV1</strain>
    </source>
</reference>
<proteinExistence type="predicted"/>
<gene>
    <name evidence="1" type="ORF">Terrestrivirus11_19</name>
</gene>
<organism evidence="1">
    <name type="scientific">Terrestrivirus sp</name>
    <dbReference type="NCBI Taxonomy" id="2487775"/>
    <lineage>
        <taxon>Viruses</taxon>
        <taxon>Varidnaviria</taxon>
        <taxon>Bamfordvirae</taxon>
        <taxon>Nucleocytoviricota</taxon>
        <taxon>Megaviricetes</taxon>
        <taxon>Imitervirales</taxon>
        <taxon>Mimiviridae</taxon>
        <taxon>Klosneuvirinae</taxon>
    </lineage>
</organism>
<protein>
    <submittedName>
        <fullName evidence="1">Uncharacterized protein</fullName>
    </submittedName>
</protein>